<dbReference type="InterPro" id="IPR003593">
    <property type="entry name" value="AAA+_ATPase"/>
</dbReference>
<dbReference type="SMART" id="SM00382">
    <property type="entry name" value="AAA"/>
    <property type="match status" value="1"/>
</dbReference>
<dbReference type="GO" id="GO:0016887">
    <property type="term" value="F:ATP hydrolysis activity"/>
    <property type="evidence" value="ECO:0007669"/>
    <property type="project" value="InterPro"/>
</dbReference>
<evidence type="ECO:0000256" key="3">
    <source>
        <dbReference type="ARBA" id="ARBA00022692"/>
    </source>
</evidence>
<evidence type="ECO:0000256" key="6">
    <source>
        <dbReference type="ARBA" id="ARBA00022989"/>
    </source>
</evidence>
<dbReference type="InterPro" id="IPR003439">
    <property type="entry name" value="ABC_transporter-like_ATP-bd"/>
</dbReference>
<keyword evidence="5" id="KW-0067">ATP-binding</keyword>
<dbReference type="GO" id="GO:0016020">
    <property type="term" value="C:membrane"/>
    <property type="evidence" value="ECO:0007669"/>
    <property type="project" value="UniProtKB-SubCell"/>
</dbReference>
<sequence length="570" mass="61873">MCRPASLAEQKQEQTAGLSVQWQDLTVGVGPKRVPVLRNLTGGASAGALTAVLGPSGSGKSTLLGTVSARFPSQLRVLRGSVRYDGEAWDRSRHKRRVAFVEQEDALLKDLTVRQTLTFAAALRGEPDPAARASLMLHELNLDKCADQAIGGANIRREISGGQRRRVSIGHELLLDPGLVLLDEPTSGLDSHAAAKIFRILKDLSTRGVAVLATLHQPTDAMFLGFDSLLLLRDGEASYAGDPQNAVAAIAPKPPPKGMPIADYLMEVICGDDAKQATAREAAATTGTISISEEAGPALPWLSQFIILLKRCFLAHRLDLVDPMLLANMFSVMLLSATLWSGQGSKRPRTETSVRDISGLLFLSPVYWAFQLMILALYTFPADRVVVTKERAAGLYSISAYFLARTSVDTLTIVLMSPLLSLIYYFAAGLRPSEVGWHLLTLFLNSLCAHSAGLCIGAWIMNLKRATTLQTVFMLATMMCGGFYVRGVPVWLKWFGDLSFTRYAYGALLKIEYKGAHYDCAAGRCTVLRESALIDARIRRSSVGADLAVLAGFAVAFRLLAFFGLKRNTH</sequence>
<dbReference type="SUPFAM" id="SSF52540">
    <property type="entry name" value="P-loop containing nucleoside triphosphate hydrolases"/>
    <property type="match status" value="1"/>
</dbReference>
<evidence type="ECO:0000256" key="8">
    <source>
        <dbReference type="SAM" id="Phobius"/>
    </source>
</evidence>
<dbReference type="GO" id="GO:0140359">
    <property type="term" value="F:ABC-type transporter activity"/>
    <property type="evidence" value="ECO:0007669"/>
    <property type="project" value="InterPro"/>
</dbReference>
<reference evidence="11" key="2">
    <citation type="submission" date="2021-11" db="EMBL/GenBank/DDBJ databases">
        <authorList>
            <consortium name="Genoscope - CEA"/>
            <person name="William W."/>
        </authorList>
    </citation>
    <scope>NUCLEOTIDE SEQUENCE</scope>
</reference>
<organism evidence="10">
    <name type="scientific">Pelagomonas calceolata</name>
    <dbReference type="NCBI Taxonomy" id="35677"/>
    <lineage>
        <taxon>Eukaryota</taxon>
        <taxon>Sar</taxon>
        <taxon>Stramenopiles</taxon>
        <taxon>Ochrophyta</taxon>
        <taxon>Pelagophyceae</taxon>
        <taxon>Pelagomonadales</taxon>
        <taxon>Pelagomonadaceae</taxon>
        <taxon>Pelagomonas</taxon>
    </lineage>
</organism>
<evidence type="ECO:0000256" key="7">
    <source>
        <dbReference type="ARBA" id="ARBA00023136"/>
    </source>
</evidence>
<dbReference type="PANTHER" id="PTHR48041:SF111">
    <property type="entry name" value="ABC TRANSPORTER G FAMILY MEMBER 14"/>
    <property type="match status" value="1"/>
</dbReference>
<name>A0A7S4A6Y4_9STRA</name>
<keyword evidence="6 8" id="KW-1133">Transmembrane helix</keyword>
<dbReference type="PROSITE" id="PS50893">
    <property type="entry name" value="ABC_TRANSPORTER_2"/>
    <property type="match status" value="1"/>
</dbReference>
<feature type="transmembrane region" description="Helical" evidence="8">
    <location>
        <begin position="360"/>
        <end position="381"/>
    </location>
</feature>
<dbReference type="InterPro" id="IPR027417">
    <property type="entry name" value="P-loop_NTPase"/>
</dbReference>
<gene>
    <name evidence="10" type="ORF">PCAL00307_LOCUS21263</name>
    <name evidence="11" type="ORF">PECAL_1P07850</name>
</gene>
<evidence type="ECO:0000313" key="10">
    <source>
        <dbReference type="EMBL" id="CAE0705813.1"/>
    </source>
</evidence>
<accession>A0A7S4A6Y4</accession>
<dbReference type="Pfam" id="PF01061">
    <property type="entry name" value="ABC2_membrane"/>
    <property type="match status" value="1"/>
</dbReference>
<evidence type="ECO:0000313" key="12">
    <source>
        <dbReference type="Proteomes" id="UP000789595"/>
    </source>
</evidence>
<dbReference type="Proteomes" id="UP000789595">
    <property type="component" value="Unassembled WGS sequence"/>
</dbReference>
<dbReference type="EMBL" id="HBIW01024654">
    <property type="protein sequence ID" value="CAE0705813.1"/>
    <property type="molecule type" value="Transcribed_RNA"/>
</dbReference>
<evidence type="ECO:0000256" key="4">
    <source>
        <dbReference type="ARBA" id="ARBA00022741"/>
    </source>
</evidence>
<dbReference type="InterPro" id="IPR050352">
    <property type="entry name" value="ABCG_transporters"/>
</dbReference>
<keyword evidence="2" id="KW-0813">Transport</keyword>
<proteinExistence type="predicted"/>
<dbReference type="Gene3D" id="3.40.50.300">
    <property type="entry name" value="P-loop containing nucleotide triphosphate hydrolases"/>
    <property type="match status" value="1"/>
</dbReference>
<keyword evidence="4" id="KW-0547">Nucleotide-binding</keyword>
<feature type="transmembrane region" description="Helical" evidence="8">
    <location>
        <begin position="402"/>
        <end position="427"/>
    </location>
</feature>
<evidence type="ECO:0000256" key="1">
    <source>
        <dbReference type="ARBA" id="ARBA00004141"/>
    </source>
</evidence>
<keyword evidence="12" id="KW-1185">Reference proteome</keyword>
<dbReference type="Pfam" id="PF00005">
    <property type="entry name" value="ABC_tran"/>
    <property type="match status" value="1"/>
</dbReference>
<dbReference type="OrthoDB" id="66620at2759"/>
<dbReference type="InterPro" id="IPR013525">
    <property type="entry name" value="ABC2_TM"/>
</dbReference>
<evidence type="ECO:0000256" key="5">
    <source>
        <dbReference type="ARBA" id="ARBA00022840"/>
    </source>
</evidence>
<feature type="transmembrane region" description="Helical" evidence="8">
    <location>
        <begin position="439"/>
        <end position="460"/>
    </location>
</feature>
<dbReference type="AlphaFoldDB" id="A0A7S4A6Y4"/>
<feature type="transmembrane region" description="Helical" evidence="8">
    <location>
        <begin position="472"/>
        <end position="492"/>
    </location>
</feature>
<protein>
    <recommendedName>
        <fullName evidence="9">ABC transporter domain-containing protein</fullName>
    </recommendedName>
</protein>
<dbReference type="PANTHER" id="PTHR48041">
    <property type="entry name" value="ABC TRANSPORTER G FAMILY MEMBER 28"/>
    <property type="match status" value="1"/>
</dbReference>
<keyword evidence="3 8" id="KW-0812">Transmembrane</keyword>
<keyword evidence="7 8" id="KW-0472">Membrane</keyword>
<feature type="domain" description="ABC transporter" evidence="9">
    <location>
        <begin position="20"/>
        <end position="259"/>
    </location>
</feature>
<reference evidence="10" key="1">
    <citation type="submission" date="2021-01" db="EMBL/GenBank/DDBJ databases">
        <authorList>
            <person name="Corre E."/>
            <person name="Pelletier E."/>
            <person name="Niang G."/>
            <person name="Scheremetjew M."/>
            <person name="Finn R."/>
            <person name="Kale V."/>
            <person name="Holt S."/>
            <person name="Cochrane G."/>
            <person name="Meng A."/>
            <person name="Brown T."/>
            <person name="Cohen L."/>
        </authorList>
    </citation>
    <scope>NUCLEOTIDE SEQUENCE</scope>
    <source>
        <strain evidence="10">CCMP1756</strain>
    </source>
</reference>
<dbReference type="EMBL" id="CAKKNE010000001">
    <property type="protein sequence ID" value="CAH0364424.1"/>
    <property type="molecule type" value="Genomic_DNA"/>
</dbReference>
<evidence type="ECO:0000256" key="2">
    <source>
        <dbReference type="ARBA" id="ARBA00022448"/>
    </source>
</evidence>
<evidence type="ECO:0000259" key="9">
    <source>
        <dbReference type="PROSITE" id="PS50893"/>
    </source>
</evidence>
<comment type="subcellular location">
    <subcellularLocation>
        <location evidence="1">Membrane</location>
        <topology evidence="1">Multi-pass membrane protein</topology>
    </subcellularLocation>
</comment>
<feature type="transmembrane region" description="Helical" evidence="8">
    <location>
        <begin position="547"/>
        <end position="565"/>
    </location>
</feature>
<evidence type="ECO:0000313" key="11">
    <source>
        <dbReference type="EMBL" id="CAH0364424.1"/>
    </source>
</evidence>
<dbReference type="GO" id="GO:0005524">
    <property type="term" value="F:ATP binding"/>
    <property type="evidence" value="ECO:0007669"/>
    <property type="project" value="UniProtKB-KW"/>
</dbReference>